<dbReference type="KEGG" id="kan:IMCC3317_40370"/>
<evidence type="ECO:0000313" key="1">
    <source>
        <dbReference type="EMBL" id="QHI38643.1"/>
    </source>
</evidence>
<dbReference type="AlphaFoldDB" id="A0A7L4ZPH6"/>
<organism evidence="1 2">
    <name type="scientific">Kordia antarctica</name>
    <dbReference type="NCBI Taxonomy" id="1218801"/>
    <lineage>
        <taxon>Bacteria</taxon>
        <taxon>Pseudomonadati</taxon>
        <taxon>Bacteroidota</taxon>
        <taxon>Flavobacteriia</taxon>
        <taxon>Flavobacteriales</taxon>
        <taxon>Flavobacteriaceae</taxon>
        <taxon>Kordia</taxon>
    </lineage>
</organism>
<accession>A0A7L4ZPH6</accession>
<evidence type="ECO:0000313" key="2">
    <source>
        <dbReference type="Proteomes" id="UP000464657"/>
    </source>
</evidence>
<sequence>MLLEIIDKLASIEQTTKSATKKTIYTLIAELEEASTINIDFFRTKQLVQIVRLYKEWIHEFDLNFKANIAIIMRPLLDSLQEDITVKSCETKLVFKNRQLSNVLIPLYVHEPFHKGMIPSQQISSLKIKFPYLFKVNTENLANLSAFELFELSQLGNHKSLGIDLSATDLNIHWQLVGLDFLKELDYPTDLQYPYVNIHKGYFSHIA</sequence>
<reference evidence="1 2" key="1">
    <citation type="journal article" date="2013" name="Int. J. Syst. Evol. Microbiol.">
        <title>Kordia antarctica sp. nov., isolated from Antarctic seawater.</title>
        <authorList>
            <person name="Baek K."/>
            <person name="Choi A."/>
            <person name="Kang I."/>
            <person name="Lee K."/>
            <person name="Cho J.C."/>
        </authorList>
    </citation>
    <scope>NUCLEOTIDE SEQUENCE [LARGE SCALE GENOMIC DNA]</scope>
    <source>
        <strain evidence="1 2">IMCC3317</strain>
    </source>
</reference>
<proteinExistence type="predicted"/>
<keyword evidence="2" id="KW-1185">Reference proteome</keyword>
<dbReference type="Proteomes" id="UP000464657">
    <property type="component" value="Chromosome"/>
</dbReference>
<dbReference type="EMBL" id="CP019288">
    <property type="protein sequence ID" value="QHI38643.1"/>
    <property type="molecule type" value="Genomic_DNA"/>
</dbReference>
<protein>
    <submittedName>
        <fullName evidence="1">Uncharacterized protein</fullName>
    </submittedName>
</protein>
<name>A0A7L4ZPH6_9FLAO</name>
<gene>
    <name evidence="1" type="ORF">IMCC3317_40370</name>
</gene>